<gene>
    <name evidence="1" type="ORF">GS398_16295</name>
</gene>
<evidence type="ECO:0000313" key="2">
    <source>
        <dbReference type="Proteomes" id="UP000451233"/>
    </source>
</evidence>
<name>A0A7K1Y0Y8_9SPHI</name>
<accession>A0A7K1Y0Y8</accession>
<organism evidence="1 2">
    <name type="scientific">Hufsiella ginkgonis</name>
    <dbReference type="NCBI Taxonomy" id="2695274"/>
    <lineage>
        <taxon>Bacteria</taxon>
        <taxon>Pseudomonadati</taxon>
        <taxon>Bacteroidota</taxon>
        <taxon>Sphingobacteriia</taxon>
        <taxon>Sphingobacteriales</taxon>
        <taxon>Sphingobacteriaceae</taxon>
        <taxon>Hufsiella</taxon>
    </lineage>
</organism>
<evidence type="ECO:0000313" key="1">
    <source>
        <dbReference type="EMBL" id="MXV16862.1"/>
    </source>
</evidence>
<protein>
    <submittedName>
        <fullName evidence="1">Uncharacterized protein</fullName>
    </submittedName>
</protein>
<dbReference type="EMBL" id="WVHS01000003">
    <property type="protein sequence ID" value="MXV16862.1"/>
    <property type="molecule type" value="Genomic_DNA"/>
</dbReference>
<dbReference type="AlphaFoldDB" id="A0A7K1Y0Y8"/>
<comment type="caution">
    <text evidence="1">The sequence shown here is derived from an EMBL/GenBank/DDBJ whole genome shotgun (WGS) entry which is preliminary data.</text>
</comment>
<dbReference type="Proteomes" id="UP000451233">
    <property type="component" value="Unassembled WGS sequence"/>
</dbReference>
<reference evidence="1 2" key="1">
    <citation type="submission" date="2019-11" db="EMBL/GenBank/DDBJ databases">
        <title>Pedobacter sp. HMF7056 Genome sequencing and assembly.</title>
        <authorList>
            <person name="Kang H."/>
            <person name="Kim H."/>
            <person name="Joh K."/>
        </authorList>
    </citation>
    <scope>NUCLEOTIDE SEQUENCE [LARGE SCALE GENOMIC DNA]</scope>
    <source>
        <strain evidence="1 2">HMF7056</strain>
    </source>
</reference>
<proteinExistence type="predicted"/>
<sequence>MTLRSISEMTNRELVDVIKYDDNASERNRAWELLATKNPTNEQLTYIIRWCPDGDLKNRAWELLATKNPTNEQLTYIIRWCPDGDLKNRAGELLATKNPTNEQLTYIMEYCPDGDLKNRAWERLRANLGIVVPVDEEVLIKEIANAVLSRPGSLKMESWHCGTSHCLAGWACVLNPIAKEIESKHDTRIAGSAVLPHYAQFFYSDNDQVLEILKGVAGK</sequence>
<keyword evidence="2" id="KW-1185">Reference proteome</keyword>
<dbReference type="RefSeq" id="WP_160907832.1">
    <property type="nucleotide sequence ID" value="NZ_WVHS01000003.1"/>
</dbReference>